<gene>
    <name evidence="1" type="ORF">BDV95DRAFT_611650</name>
</gene>
<organism evidence="1 2">
    <name type="scientific">Massariosphaeria phaeospora</name>
    <dbReference type="NCBI Taxonomy" id="100035"/>
    <lineage>
        <taxon>Eukaryota</taxon>
        <taxon>Fungi</taxon>
        <taxon>Dikarya</taxon>
        <taxon>Ascomycota</taxon>
        <taxon>Pezizomycotina</taxon>
        <taxon>Dothideomycetes</taxon>
        <taxon>Pleosporomycetidae</taxon>
        <taxon>Pleosporales</taxon>
        <taxon>Pleosporales incertae sedis</taxon>
        <taxon>Massariosphaeria</taxon>
    </lineage>
</organism>
<dbReference type="Proteomes" id="UP000481861">
    <property type="component" value="Unassembled WGS sequence"/>
</dbReference>
<evidence type="ECO:0000313" key="1">
    <source>
        <dbReference type="EMBL" id="KAF2866589.1"/>
    </source>
</evidence>
<dbReference type="AlphaFoldDB" id="A0A7C8HZS2"/>
<keyword evidence="2" id="KW-1185">Reference proteome</keyword>
<accession>A0A7C8HZS2</accession>
<reference evidence="1 2" key="1">
    <citation type="submission" date="2020-01" db="EMBL/GenBank/DDBJ databases">
        <authorList>
            <consortium name="DOE Joint Genome Institute"/>
            <person name="Haridas S."/>
            <person name="Albert R."/>
            <person name="Binder M."/>
            <person name="Bloem J."/>
            <person name="Labutti K."/>
            <person name="Salamov A."/>
            <person name="Andreopoulos B."/>
            <person name="Baker S.E."/>
            <person name="Barry K."/>
            <person name="Bills G."/>
            <person name="Bluhm B.H."/>
            <person name="Cannon C."/>
            <person name="Castanera R."/>
            <person name="Culley D.E."/>
            <person name="Daum C."/>
            <person name="Ezra D."/>
            <person name="Gonzalez J.B."/>
            <person name="Henrissat B."/>
            <person name="Kuo A."/>
            <person name="Liang C."/>
            <person name="Lipzen A."/>
            <person name="Lutzoni F."/>
            <person name="Magnuson J."/>
            <person name="Mondo S."/>
            <person name="Nolan M."/>
            <person name="Ohm R."/>
            <person name="Pangilinan J."/>
            <person name="Park H.-J.H."/>
            <person name="Ramirez L."/>
            <person name="Alfaro M."/>
            <person name="Sun H."/>
            <person name="Tritt A."/>
            <person name="Yoshinaga Y."/>
            <person name="Zwiers L.-H.L."/>
            <person name="Turgeon B.G."/>
            <person name="Goodwin S.B."/>
            <person name="Spatafora J.W."/>
            <person name="Crous P.W."/>
            <person name="Grigoriev I.V."/>
        </authorList>
    </citation>
    <scope>NUCLEOTIDE SEQUENCE [LARGE SCALE GENOMIC DNA]</scope>
    <source>
        <strain evidence="1 2">CBS 611.86</strain>
    </source>
</reference>
<comment type="caution">
    <text evidence="1">The sequence shown here is derived from an EMBL/GenBank/DDBJ whole genome shotgun (WGS) entry which is preliminary data.</text>
</comment>
<dbReference type="EMBL" id="JAADJZ010000027">
    <property type="protein sequence ID" value="KAF2866589.1"/>
    <property type="molecule type" value="Genomic_DNA"/>
</dbReference>
<evidence type="ECO:0000313" key="2">
    <source>
        <dbReference type="Proteomes" id="UP000481861"/>
    </source>
</evidence>
<name>A0A7C8HZS2_9PLEO</name>
<sequence>MEYFADIAALALGPIKPASLEEAVSAYEKDGVTRMVKLWKKFAFHLPSPSREIETTTPFQTLPPSNWIKAYMSWGLETGTPRLDAKLTVKTLLKEFEQLRRVLRLALDESMANKDVQVVKKFIRQLSAKGASTKSRHKSLAYGLDTDEI</sequence>
<proteinExistence type="predicted"/>
<protein>
    <submittedName>
        <fullName evidence="1">Uncharacterized protein</fullName>
    </submittedName>
</protein>